<dbReference type="RefSeq" id="WP_055171805.1">
    <property type="nucleotide sequence ID" value="NZ_CZAI01000004.1"/>
</dbReference>
<dbReference type="EMBL" id="CZAI01000004">
    <property type="protein sequence ID" value="CUP40321.1"/>
    <property type="molecule type" value="Genomic_DNA"/>
</dbReference>
<reference evidence="2 3" key="1">
    <citation type="submission" date="2015-09" db="EMBL/GenBank/DDBJ databases">
        <authorList>
            <consortium name="Pathogen Informatics"/>
        </authorList>
    </citation>
    <scope>NUCLEOTIDE SEQUENCE [LARGE SCALE GENOMIC DNA]</scope>
    <source>
        <strain evidence="2 3">2789STDY5834880</strain>
    </source>
</reference>
<feature type="compositionally biased region" description="Basic and acidic residues" evidence="1">
    <location>
        <begin position="30"/>
        <end position="41"/>
    </location>
</feature>
<gene>
    <name evidence="2" type="ORF">ERS852494_02174</name>
</gene>
<dbReference type="AlphaFoldDB" id="A0A174MZ28"/>
<protein>
    <submittedName>
        <fullName evidence="2">Uncharacterized protein</fullName>
    </submittedName>
</protein>
<organism evidence="2 3">
    <name type="scientific">Bacteroides caccae</name>
    <dbReference type="NCBI Taxonomy" id="47678"/>
    <lineage>
        <taxon>Bacteria</taxon>
        <taxon>Pseudomonadati</taxon>
        <taxon>Bacteroidota</taxon>
        <taxon>Bacteroidia</taxon>
        <taxon>Bacteroidales</taxon>
        <taxon>Bacteroidaceae</taxon>
        <taxon>Bacteroides</taxon>
    </lineage>
</organism>
<dbReference type="GeneID" id="69589850"/>
<dbReference type="STRING" id="47678.ERS852494_02174"/>
<proteinExistence type="predicted"/>
<evidence type="ECO:0000313" key="3">
    <source>
        <dbReference type="Proteomes" id="UP000095657"/>
    </source>
</evidence>
<evidence type="ECO:0000313" key="2">
    <source>
        <dbReference type="EMBL" id="CUP40321.1"/>
    </source>
</evidence>
<name>A0A174MZ28_9BACE</name>
<evidence type="ECO:0000256" key="1">
    <source>
        <dbReference type="SAM" id="MobiDB-lite"/>
    </source>
</evidence>
<feature type="region of interest" description="Disordered" evidence="1">
    <location>
        <begin position="10"/>
        <end position="41"/>
    </location>
</feature>
<accession>A0A174MZ28</accession>
<dbReference type="Proteomes" id="UP000095657">
    <property type="component" value="Unassembled WGS sequence"/>
</dbReference>
<sequence>MWSIMNLFFGGPPEESLKRQVGEKASGPDVSEKTGSRHNEKYEQDITALKERFGNSFITGLCIKITLKEALGMMPRNRKRVDAYYGLTRYLQEEFGITLTIYSQKTKPNDHEKDNL</sequence>